<protein>
    <submittedName>
        <fullName evidence="1">Uncharacterized protein</fullName>
    </submittedName>
</protein>
<evidence type="ECO:0000313" key="1">
    <source>
        <dbReference type="EMBL" id="MBX60271.1"/>
    </source>
</evidence>
<organism evidence="1">
    <name type="scientific">Rhizophora mucronata</name>
    <name type="common">Asiatic mangrove</name>
    <dbReference type="NCBI Taxonomy" id="61149"/>
    <lineage>
        <taxon>Eukaryota</taxon>
        <taxon>Viridiplantae</taxon>
        <taxon>Streptophyta</taxon>
        <taxon>Embryophyta</taxon>
        <taxon>Tracheophyta</taxon>
        <taxon>Spermatophyta</taxon>
        <taxon>Magnoliopsida</taxon>
        <taxon>eudicotyledons</taxon>
        <taxon>Gunneridae</taxon>
        <taxon>Pentapetalae</taxon>
        <taxon>rosids</taxon>
        <taxon>fabids</taxon>
        <taxon>Malpighiales</taxon>
        <taxon>Rhizophoraceae</taxon>
        <taxon>Rhizophora</taxon>
    </lineage>
</organism>
<sequence length="18" mass="2182">MQILFYPHSGVELQLLHR</sequence>
<name>A0A2P2PZW7_RHIMU</name>
<dbReference type="EMBL" id="GGEC01079787">
    <property type="protein sequence ID" value="MBX60271.1"/>
    <property type="molecule type" value="Transcribed_RNA"/>
</dbReference>
<accession>A0A2P2PZW7</accession>
<proteinExistence type="predicted"/>
<dbReference type="AlphaFoldDB" id="A0A2P2PZW7"/>
<reference evidence="1" key="1">
    <citation type="submission" date="2018-02" db="EMBL/GenBank/DDBJ databases">
        <title>Rhizophora mucronata_Transcriptome.</title>
        <authorList>
            <person name="Meera S.P."/>
            <person name="Sreeshan A."/>
            <person name="Augustine A."/>
        </authorList>
    </citation>
    <scope>NUCLEOTIDE SEQUENCE</scope>
    <source>
        <tissue evidence="1">Leaf</tissue>
    </source>
</reference>